<dbReference type="HAMAP" id="MF_00062">
    <property type="entry name" value="Sulf_adenylyltr_sub1"/>
    <property type="match status" value="1"/>
</dbReference>
<keyword evidence="3 6" id="KW-0547">Nucleotide-binding</keyword>
<name>A0ABV4AG63_9GAMM</name>
<feature type="binding site" evidence="6">
    <location>
        <begin position="164"/>
        <end position="167"/>
    </location>
    <ligand>
        <name>GTP</name>
        <dbReference type="ChEBI" id="CHEBI:37565"/>
    </ligand>
</feature>
<dbReference type="InterPro" id="IPR054696">
    <property type="entry name" value="GTP-eEF1A_C"/>
</dbReference>
<dbReference type="InterPro" id="IPR050100">
    <property type="entry name" value="TRAFAC_GTPase_members"/>
</dbReference>
<comment type="subunit">
    <text evidence="6">Heterodimer composed of CysD, the smaller subunit, and CysN.</text>
</comment>
<feature type="binding site" evidence="6">
    <location>
        <begin position="109"/>
        <end position="113"/>
    </location>
    <ligand>
        <name>GTP</name>
        <dbReference type="ChEBI" id="CHEBI:37565"/>
    </ligand>
</feature>
<evidence type="ECO:0000256" key="7">
    <source>
        <dbReference type="SAM" id="MobiDB-lite"/>
    </source>
</evidence>
<evidence type="ECO:0000256" key="6">
    <source>
        <dbReference type="HAMAP-Rule" id="MF_00062"/>
    </source>
</evidence>
<dbReference type="EMBL" id="JBGCUO010000001">
    <property type="protein sequence ID" value="MEY1661699.1"/>
    <property type="molecule type" value="Genomic_DNA"/>
</dbReference>
<dbReference type="GO" id="GO:0004781">
    <property type="term" value="F:sulfate adenylyltransferase (ATP) activity"/>
    <property type="evidence" value="ECO:0007669"/>
    <property type="project" value="UniProtKB-EC"/>
</dbReference>
<dbReference type="Pfam" id="PF22594">
    <property type="entry name" value="GTP-eEF1A_C"/>
    <property type="match status" value="1"/>
</dbReference>
<dbReference type="CDD" id="cd03695">
    <property type="entry name" value="CysN_NodQ_II"/>
    <property type="match status" value="1"/>
</dbReference>
<feature type="region of interest" description="Disordered" evidence="7">
    <location>
        <begin position="433"/>
        <end position="452"/>
    </location>
</feature>
<dbReference type="InterPro" id="IPR044139">
    <property type="entry name" value="CysN_NoDQ_III"/>
</dbReference>
<dbReference type="PANTHER" id="PTHR23115">
    <property type="entry name" value="TRANSLATION FACTOR"/>
    <property type="match status" value="1"/>
</dbReference>
<keyword evidence="5 6" id="KW-0342">GTP-binding</keyword>
<dbReference type="SUPFAM" id="SSF50447">
    <property type="entry name" value="Translation proteins"/>
    <property type="match status" value="1"/>
</dbReference>
<dbReference type="Pfam" id="PF00009">
    <property type="entry name" value="GTP_EFTU"/>
    <property type="match status" value="1"/>
</dbReference>
<dbReference type="InterPro" id="IPR041757">
    <property type="entry name" value="CysN_GTP-bd"/>
</dbReference>
<dbReference type="NCBIfam" id="TIGR02034">
    <property type="entry name" value="CysN"/>
    <property type="match status" value="1"/>
</dbReference>
<comment type="pathway">
    <text evidence="6">Sulfur metabolism; hydrogen sulfide biosynthesis; sulfite from sulfate: step 1/3.</text>
</comment>
<evidence type="ECO:0000256" key="5">
    <source>
        <dbReference type="ARBA" id="ARBA00023134"/>
    </source>
</evidence>
<evidence type="ECO:0000256" key="4">
    <source>
        <dbReference type="ARBA" id="ARBA00022840"/>
    </source>
</evidence>
<evidence type="ECO:0000256" key="3">
    <source>
        <dbReference type="ARBA" id="ARBA00022741"/>
    </source>
</evidence>
<gene>
    <name evidence="6 9" type="primary">cysN</name>
    <name evidence="9" type="ORF">AB5I84_05990</name>
</gene>
<dbReference type="SUPFAM" id="SSF50465">
    <property type="entry name" value="EF-Tu/eEF-1alpha/eIF2-gamma C-terminal domain"/>
    <property type="match status" value="1"/>
</dbReference>
<evidence type="ECO:0000313" key="9">
    <source>
        <dbReference type="EMBL" id="MEY1661699.1"/>
    </source>
</evidence>
<feature type="domain" description="Tr-type G" evidence="8">
    <location>
        <begin position="21"/>
        <end position="235"/>
    </location>
</feature>
<dbReference type="InterPro" id="IPR031157">
    <property type="entry name" value="G_TR_CS"/>
</dbReference>
<dbReference type="RefSeq" id="WP_369454949.1">
    <property type="nucleotide sequence ID" value="NZ_JBGCUO010000001.1"/>
</dbReference>
<accession>A0ABV4AG63</accession>
<dbReference type="InterPro" id="IPR027417">
    <property type="entry name" value="P-loop_NTPase"/>
</dbReference>
<dbReference type="InterPro" id="IPR000795">
    <property type="entry name" value="T_Tr_GTP-bd_dom"/>
</dbReference>
<evidence type="ECO:0000313" key="10">
    <source>
        <dbReference type="Proteomes" id="UP001562065"/>
    </source>
</evidence>
<comment type="similarity">
    <text evidence="6">Belongs to the TRAFAC class translation factor GTPase superfamily. Classic translation factor GTPase family. CysN/NodQ subfamily.</text>
</comment>
<dbReference type="PROSITE" id="PS51722">
    <property type="entry name" value="G_TR_2"/>
    <property type="match status" value="1"/>
</dbReference>
<comment type="catalytic activity">
    <reaction evidence="6">
        <text>sulfate + ATP + H(+) = adenosine 5'-phosphosulfate + diphosphate</text>
        <dbReference type="Rhea" id="RHEA:18133"/>
        <dbReference type="ChEBI" id="CHEBI:15378"/>
        <dbReference type="ChEBI" id="CHEBI:16189"/>
        <dbReference type="ChEBI" id="CHEBI:30616"/>
        <dbReference type="ChEBI" id="CHEBI:33019"/>
        <dbReference type="ChEBI" id="CHEBI:58243"/>
        <dbReference type="EC" id="2.7.7.4"/>
    </reaction>
</comment>
<keyword evidence="1 6" id="KW-0808">Transferase</keyword>
<evidence type="ECO:0000256" key="2">
    <source>
        <dbReference type="ARBA" id="ARBA00022695"/>
    </source>
</evidence>
<comment type="caution">
    <text evidence="9">The sequence shown here is derived from an EMBL/GenBank/DDBJ whole genome shotgun (WGS) entry which is preliminary data.</text>
</comment>
<dbReference type="InterPro" id="IPR009000">
    <property type="entry name" value="Transl_B-barrel_sf"/>
</dbReference>
<keyword evidence="10" id="KW-1185">Reference proteome</keyword>
<keyword evidence="2 6" id="KW-0548">Nucleotidyltransferase</keyword>
<reference evidence="9 10" key="1">
    <citation type="submission" date="2024-07" db="EMBL/GenBank/DDBJ databases">
        <authorList>
            <person name="Ren Q."/>
        </authorList>
    </citation>
    <scope>NUCLEOTIDE SEQUENCE [LARGE SCALE GENOMIC DNA]</scope>
    <source>
        <strain evidence="9 10">REN37</strain>
    </source>
</reference>
<dbReference type="EC" id="2.7.7.4" evidence="6"/>
<dbReference type="CDD" id="cd04095">
    <property type="entry name" value="CysN_NoDQ_III"/>
    <property type="match status" value="1"/>
</dbReference>
<dbReference type="CDD" id="cd04166">
    <property type="entry name" value="CysN_ATPS"/>
    <property type="match status" value="1"/>
</dbReference>
<dbReference type="PRINTS" id="PR00315">
    <property type="entry name" value="ELONGATNFCT"/>
</dbReference>
<dbReference type="InterPro" id="IPR011779">
    <property type="entry name" value="SO4_adenylTrfase_lsu"/>
</dbReference>
<organism evidence="9 10">
    <name type="scientific">Isoalcanivorax beigongshangi</name>
    <dbReference type="NCBI Taxonomy" id="3238810"/>
    <lineage>
        <taxon>Bacteria</taxon>
        <taxon>Pseudomonadati</taxon>
        <taxon>Pseudomonadota</taxon>
        <taxon>Gammaproteobacteria</taxon>
        <taxon>Oceanospirillales</taxon>
        <taxon>Alcanivoracaceae</taxon>
        <taxon>Isoalcanivorax</taxon>
    </lineage>
</organism>
<keyword evidence="4 6" id="KW-0067">ATP-binding</keyword>
<sequence length="554" mass="60208">MAYQAPQIDNIEDYLRQHENKELLRFITCGSVDDGKSTLIGRLLHDSKVVFEDQLAAITRDSQRHGTTGEEVDLALLVDGLQSEREQGITIDVAYRFFATDQRKYIIADTPGHEQYTRNMATGASTADAAILLIDARHGMQVQTRRHSFICALLGIRHFIIAINKMDLVDYDQARFDAIRAEYAAFVAPLGVANIHYVPLSALAGENVVQRSTRMPWHTGPALLEILDHLPLSDTDALEELRFPVQYVNRPHLDFRGYCGTVAAGTVAPGDEIKVLPSGQRSRVRSIVTWDGEQPQARAGQAVTLTLQDEIDISRGDMIISAQSAASTGHNFMVNLVWMHEAPLKLGKVYDFKLGATSGSALVSEVLYQVDVNTLAHQPADSLPLNGIGLVRLQLTSPVVCDRYRDCRATGSLILIDRLSNATVAAGMIDGPDDEAAASSSAEPVTAQERSRRLGQQPASVHVQGVQASALAQQLERALFDAGAYPYFADAETAAERSALSRAGVLVVHATTTSAPAILEICLHGDTVVTAALDSPDNAISQILQQLHQHQLLG</sequence>
<dbReference type="InterPro" id="IPR009001">
    <property type="entry name" value="Transl_elong_EF1A/Init_IF2_C"/>
</dbReference>
<dbReference type="PROSITE" id="PS00301">
    <property type="entry name" value="G_TR_1"/>
    <property type="match status" value="1"/>
</dbReference>
<comment type="function">
    <text evidence="6">With CysD forms the ATP sulfurylase (ATPS) that catalyzes the adenylation of sulfate producing adenosine 5'-phosphosulfate (APS) and diphosphate, the first enzymatic step in sulfur assimilation pathway. APS synthesis involves the formation of a high-energy phosphoric-sulfuric acid anhydride bond driven by GTP hydrolysis by CysN coupled to ATP hydrolysis by CysD.</text>
</comment>
<dbReference type="NCBIfam" id="NF003478">
    <property type="entry name" value="PRK05124.1"/>
    <property type="match status" value="1"/>
</dbReference>
<dbReference type="Gene3D" id="3.40.50.300">
    <property type="entry name" value="P-loop containing nucleotide triphosphate hydrolases"/>
    <property type="match status" value="1"/>
</dbReference>
<protein>
    <recommendedName>
        <fullName evidence="6">Sulfate adenylyltransferase subunit 1</fullName>
        <ecNumber evidence="6">2.7.7.4</ecNumber>
    </recommendedName>
    <alternativeName>
        <fullName evidence="6">ATP-sulfurylase large subunit</fullName>
    </alternativeName>
    <alternativeName>
        <fullName evidence="6">Sulfate adenylate transferase</fullName>
        <shortName evidence="6">SAT</shortName>
    </alternativeName>
</protein>
<proteinExistence type="inferred from homology"/>
<evidence type="ECO:0000256" key="1">
    <source>
        <dbReference type="ARBA" id="ARBA00022679"/>
    </source>
</evidence>
<dbReference type="Gene3D" id="2.40.30.10">
    <property type="entry name" value="Translation factors"/>
    <property type="match status" value="2"/>
</dbReference>
<dbReference type="InterPro" id="IPR044138">
    <property type="entry name" value="CysN_II"/>
</dbReference>
<dbReference type="Proteomes" id="UP001562065">
    <property type="component" value="Unassembled WGS sequence"/>
</dbReference>
<dbReference type="SUPFAM" id="SSF52540">
    <property type="entry name" value="P-loop containing nucleoside triphosphate hydrolases"/>
    <property type="match status" value="1"/>
</dbReference>
<feature type="binding site" evidence="6">
    <location>
        <begin position="30"/>
        <end position="37"/>
    </location>
    <ligand>
        <name>GTP</name>
        <dbReference type="ChEBI" id="CHEBI:37565"/>
    </ligand>
</feature>
<dbReference type="NCBIfam" id="NF004035">
    <property type="entry name" value="PRK05506.1"/>
    <property type="match status" value="1"/>
</dbReference>
<evidence type="ECO:0000259" key="8">
    <source>
        <dbReference type="PROSITE" id="PS51722"/>
    </source>
</evidence>